<proteinExistence type="predicted"/>
<reference evidence="2 4" key="2">
    <citation type="submission" date="2017-02" db="EMBL/GenBank/DDBJ databases">
        <title>Draft genome of Acidibacillus ferrooxidans Huett2.</title>
        <authorList>
            <person name="Schopf S."/>
        </authorList>
    </citation>
    <scope>NUCLEOTIDE SEQUENCE [LARGE SCALE GENOMIC DNA]</scope>
    <source>
        <strain evidence="2 4">Huett2</strain>
    </source>
</reference>
<dbReference type="Proteomes" id="UP000190229">
    <property type="component" value="Unassembled WGS sequence"/>
</dbReference>
<dbReference type="Proteomes" id="UP000077421">
    <property type="component" value="Unassembled WGS sequence"/>
</dbReference>
<organism evidence="2 4">
    <name type="scientific">Ferroacidibacillus organovorans</name>
    <dbReference type="NCBI Taxonomy" id="1765683"/>
    <lineage>
        <taxon>Bacteria</taxon>
        <taxon>Bacillati</taxon>
        <taxon>Bacillota</taxon>
        <taxon>Bacilli</taxon>
        <taxon>Bacillales</taxon>
        <taxon>Alicyclobacillaceae</taxon>
        <taxon>Ferroacidibacillus</taxon>
    </lineage>
</organism>
<protein>
    <recommendedName>
        <fullName evidence="5">YtkA-like domain-containing protein</fullName>
    </recommendedName>
</protein>
<evidence type="ECO:0000313" key="3">
    <source>
        <dbReference type="Proteomes" id="UP000077421"/>
    </source>
</evidence>
<accession>A0A162TS72</accession>
<reference evidence="1 3" key="1">
    <citation type="submission" date="2016-02" db="EMBL/GenBank/DDBJ databases">
        <title>Draft genome sequence of Acidibacillus ferrooxidans SLC66.</title>
        <authorList>
            <person name="Oliveira G."/>
            <person name="Nancucheo I."/>
            <person name="Dall'Agnol H."/>
            <person name="Johnson B."/>
            <person name="Oliveira R."/>
            <person name="Nunes G.L."/>
            <person name="Tzotzos G."/>
            <person name="Orellana S.C."/>
            <person name="Salim A.C."/>
            <person name="Araujo F.M."/>
        </authorList>
    </citation>
    <scope>NUCLEOTIDE SEQUENCE [LARGE SCALE GENOMIC DNA]</scope>
    <source>
        <strain evidence="1 3">SLC66</strain>
    </source>
</reference>
<dbReference type="EMBL" id="LSUQ01000023">
    <property type="protein sequence ID" value="OAG93781.1"/>
    <property type="molecule type" value="Genomic_DNA"/>
</dbReference>
<dbReference type="OrthoDB" id="9931493at2"/>
<dbReference type="PROSITE" id="PS51257">
    <property type="entry name" value="PROKAR_LIPOPROTEIN"/>
    <property type="match status" value="1"/>
</dbReference>
<evidence type="ECO:0000313" key="2">
    <source>
        <dbReference type="EMBL" id="OPG17397.1"/>
    </source>
</evidence>
<evidence type="ECO:0000313" key="4">
    <source>
        <dbReference type="Proteomes" id="UP000190229"/>
    </source>
</evidence>
<keyword evidence="4" id="KW-1185">Reference proteome</keyword>
<evidence type="ECO:0000313" key="1">
    <source>
        <dbReference type="EMBL" id="OAG93781.1"/>
    </source>
</evidence>
<evidence type="ECO:0008006" key="5">
    <source>
        <dbReference type="Google" id="ProtNLM"/>
    </source>
</evidence>
<dbReference type="STRING" id="1765683.B2M26_01280"/>
<gene>
    <name evidence="1" type="ORF">AYW79_08680</name>
    <name evidence="2" type="ORF">B2M26_01280</name>
</gene>
<comment type="caution">
    <text evidence="2">The sequence shown here is derived from an EMBL/GenBank/DDBJ whole genome shotgun (WGS) entry which is preliminary data.</text>
</comment>
<dbReference type="RefSeq" id="WP_067564589.1">
    <property type="nucleotide sequence ID" value="NZ_LSUQ01000023.1"/>
</dbReference>
<name>A0A162TS72_9BACL</name>
<dbReference type="EMBL" id="MWPS01000003">
    <property type="protein sequence ID" value="OPG17397.1"/>
    <property type="molecule type" value="Genomic_DNA"/>
</dbReference>
<sequence length="139" mass="15772">MMRDVKLQSILSIALVMSGLLGCGNFQDALPSAVPAQKEGIRVTLLRFPAKLYELRWVRVRISVRLPSEMRRTQIQSVRVRATMLGMSMPAVEAVMRPVAPERYEGDVLFTMRGRWTIHFLLAIRGALYEQSDSIEVHS</sequence>
<dbReference type="AlphaFoldDB" id="A0A162TS72"/>